<keyword evidence="6 7" id="KW-0472">Membrane</keyword>
<organism evidence="10 11">
    <name type="scientific">Archangium lansingense</name>
    <dbReference type="NCBI Taxonomy" id="2995310"/>
    <lineage>
        <taxon>Bacteria</taxon>
        <taxon>Pseudomonadati</taxon>
        <taxon>Myxococcota</taxon>
        <taxon>Myxococcia</taxon>
        <taxon>Myxococcales</taxon>
        <taxon>Cystobacterineae</taxon>
        <taxon>Archangiaceae</taxon>
        <taxon>Archangium</taxon>
    </lineage>
</organism>
<keyword evidence="5 7" id="KW-1133">Transmembrane helix</keyword>
<dbReference type="CDD" id="cd03254">
    <property type="entry name" value="ABCC_Glucan_exporter_like"/>
    <property type="match status" value="1"/>
</dbReference>
<accession>A0ABT3ZW87</accession>
<evidence type="ECO:0000256" key="4">
    <source>
        <dbReference type="ARBA" id="ARBA00022840"/>
    </source>
</evidence>
<dbReference type="SUPFAM" id="SSF90123">
    <property type="entry name" value="ABC transporter transmembrane region"/>
    <property type="match status" value="1"/>
</dbReference>
<keyword evidence="4 10" id="KW-0067">ATP-binding</keyword>
<dbReference type="InterPro" id="IPR039421">
    <property type="entry name" value="Type_1_exporter"/>
</dbReference>
<dbReference type="PROSITE" id="PS50929">
    <property type="entry name" value="ABC_TM1F"/>
    <property type="match status" value="1"/>
</dbReference>
<comment type="caution">
    <text evidence="10">The sequence shown here is derived from an EMBL/GenBank/DDBJ whole genome shotgun (WGS) entry which is preliminary data.</text>
</comment>
<dbReference type="Gene3D" id="3.40.50.300">
    <property type="entry name" value="P-loop containing nucleotide triphosphate hydrolases"/>
    <property type="match status" value="1"/>
</dbReference>
<comment type="subcellular location">
    <subcellularLocation>
        <location evidence="1">Cell membrane</location>
        <topology evidence="1">Multi-pass membrane protein</topology>
    </subcellularLocation>
</comment>
<feature type="transmembrane region" description="Helical" evidence="7">
    <location>
        <begin position="179"/>
        <end position="199"/>
    </location>
</feature>
<dbReference type="EMBL" id="JAPNKA010000001">
    <property type="protein sequence ID" value="MCY1073663.1"/>
    <property type="molecule type" value="Genomic_DNA"/>
</dbReference>
<keyword evidence="2 7" id="KW-0812">Transmembrane</keyword>
<dbReference type="SUPFAM" id="SSF52540">
    <property type="entry name" value="P-loop containing nucleoside triphosphate hydrolases"/>
    <property type="match status" value="1"/>
</dbReference>
<feature type="transmembrane region" description="Helical" evidence="7">
    <location>
        <begin position="75"/>
        <end position="93"/>
    </location>
</feature>
<proteinExistence type="predicted"/>
<reference evidence="10 11" key="1">
    <citation type="submission" date="2022-11" db="EMBL/GenBank/DDBJ databases">
        <title>Minimal conservation of predation-associated metabolite biosynthetic gene clusters underscores biosynthetic potential of Myxococcota including descriptions for ten novel species: Archangium lansinium sp. nov., Myxococcus landrumus sp. nov., Nannocystis bai.</title>
        <authorList>
            <person name="Ahearne A."/>
            <person name="Stevens C."/>
            <person name="Phillips K."/>
        </authorList>
    </citation>
    <scope>NUCLEOTIDE SEQUENCE [LARGE SCALE GENOMIC DNA]</scope>
    <source>
        <strain evidence="10 11">MIWBW</strain>
    </source>
</reference>
<dbReference type="SMART" id="SM00382">
    <property type="entry name" value="AAA"/>
    <property type="match status" value="1"/>
</dbReference>
<dbReference type="PANTHER" id="PTHR43394">
    <property type="entry name" value="ATP-DEPENDENT PERMEASE MDL1, MITOCHONDRIAL"/>
    <property type="match status" value="1"/>
</dbReference>
<evidence type="ECO:0000313" key="11">
    <source>
        <dbReference type="Proteomes" id="UP001207654"/>
    </source>
</evidence>
<dbReference type="InterPro" id="IPR011527">
    <property type="entry name" value="ABC1_TM_dom"/>
</dbReference>
<feature type="domain" description="ABC transporter" evidence="8">
    <location>
        <begin position="356"/>
        <end position="590"/>
    </location>
</feature>
<sequence>MRRPGGIESMAEMEVQRAVHRGAVARRLLTELRPHRGTLLVALALVIVSALAQAIGPYLVSRAIDRDIGGGNPAGLLRTMLLLLVVYGVGTVASRAQTLRVGASGQHVLSSLRTRLFEQLQALPLSYFDKRPIGDLMSRLLSDVDTLNQFFSQGLTQLLGALLGLVGIMVAMLALNVRLALACFTLIPAMLLTTWFFAARARKAYRKTRQTVGSVTAELQEELVGVRQAQAFNRTDENIRRFRGRNAANRDANVAAVGITSAFSPAIDMLATLSTALVIGYGGHLVLQGQLSVGVVAAFLIYAQQFFRPVQLAASTYTLMQSALAGAERIYSILDEAREPADIPDALELGQAQGRISFERVSFAYDAEHPVLKDVSFEVAPGQTVALVGRTGAGKTTVANLIPRFYDTTEGVVRLDGEDIKRVKRASLRRQMATVIQEPFLFSGTIAENIGYGRPGASREEIEQAARAVHAHEFIAVLPKGYDSVLGEGGATLSQGQRQLLAFARAVIAEPRVLILDEATANIDTRTEALIQRALSTLLAGRTSVVIAHRLSTIRSADLILVIDAGRITERGTHEELMARNGLYAELYQRQFREPVSPAH</sequence>
<gene>
    <name evidence="10" type="ORF">OV287_04125</name>
</gene>
<evidence type="ECO:0000256" key="2">
    <source>
        <dbReference type="ARBA" id="ARBA00022692"/>
    </source>
</evidence>
<dbReference type="Gene3D" id="1.20.1560.10">
    <property type="entry name" value="ABC transporter type 1, transmembrane domain"/>
    <property type="match status" value="1"/>
</dbReference>
<feature type="domain" description="ABC transmembrane type-1" evidence="9">
    <location>
        <begin position="40"/>
        <end position="322"/>
    </location>
</feature>
<evidence type="ECO:0000259" key="9">
    <source>
        <dbReference type="PROSITE" id="PS50929"/>
    </source>
</evidence>
<dbReference type="Pfam" id="PF00005">
    <property type="entry name" value="ABC_tran"/>
    <property type="match status" value="1"/>
</dbReference>
<dbReference type="Pfam" id="PF00664">
    <property type="entry name" value="ABC_membrane"/>
    <property type="match status" value="1"/>
</dbReference>
<dbReference type="Proteomes" id="UP001207654">
    <property type="component" value="Unassembled WGS sequence"/>
</dbReference>
<name>A0ABT3ZW87_9BACT</name>
<keyword evidence="11" id="KW-1185">Reference proteome</keyword>
<evidence type="ECO:0000256" key="6">
    <source>
        <dbReference type="ARBA" id="ARBA00023136"/>
    </source>
</evidence>
<dbReference type="CDD" id="cd18545">
    <property type="entry name" value="ABC_6TM_YknV_like"/>
    <property type="match status" value="1"/>
</dbReference>
<evidence type="ECO:0000313" key="10">
    <source>
        <dbReference type="EMBL" id="MCY1073663.1"/>
    </source>
</evidence>
<dbReference type="InterPro" id="IPR003593">
    <property type="entry name" value="AAA+_ATPase"/>
</dbReference>
<dbReference type="RefSeq" id="WP_267532662.1">
    <property type="nucleotide sequence ID" value="NZ_JAPNKA010000001.1"/>
</dbReference>
<dbReference type="PANTHER" id="PTHR43394:SF1">
    <property type="entry name" value="ATP-BINDING CASSETTE SUB-FAMILY B MEMBER 10, MITOCHONDRIAL"/>
    <property type="match status" value="1"/>
</dbReference>
<evidence type="ECO:0000256" key="7">
    <source>
        <dbReference type="SAM" id="Phobius"/>
    </source>
</evidence>
<dbReference type="InterPro" id="IPR027417">
    <property type="entry name" value="P-loop_NTPase"/>
</dbReference>
<dbReference type="InterPro" id="IPR036640">
    <property type="entry name" value="ABC1_TM_sf"/>
</dbReference>
<dbReference type="GO" id="GO:0005524">
    <property type="term" value="F:ATP binding"/>
    <property type="evidence" value="ECO:0007669"/>
    <property type="project" value="UniProtKB-KW"/>
</dbReference>
<protein>
    <submittedName>
        <fullName evidence="10">ABC transporter ATP-binding protein</fullName>
    </submittedName>
</protein>
<dbReference type="InterPro" id="IPR017871">
    <property type="entry name" value="ABC_transporter-like_CS"/>
</dbReference>
<feature type="transmembrane region" description="Helical" evidence="7">
    <location>
        <begin position="285"/>
        <end position="303"/>
    </location>
</feature>
<dbReference type="PROSITE" id="PS50893">
    <property type="entry name" value="ABC_TRANSPORTER_2"/>
    <property type="match status" value="1"/>
</dbReference>
<dbReference type="PROSITE" id="PS00211">
    <property type="entry name" value="ABC_TRANSPORTER_1"/>
    <property type="match status" value="1"/>
</dbReference>
<evidence type="ECO:0000256" key="3">
    <source>
        <dbReference type="ARBA" id="ARBA00022741"/>
    </source>
</evidence>
<evidence type="ECO:0000256" key="1">
    <source>
        <dbReference type="ARBA" id="ARBA00004651"/>
    </source>
</evidence>
<feature type="transmembrane region" description="Helical" evidence="7">
    <location>
        <begin position="37"/>
        <end position="55"/>
    </location>
</feature>
<evidence type="ECO:0000259" key="8">
    <source>
        <dbReference type="PROSITE" id="PS50893"/>
    </source>
</evidence>
<feature type="transmembrane region" description="Helical" evidence="7">
    <location>
        <begin position="155"/>
        <end position="173"/>
    </location>
</feature>
<keyword evidence="3" id="KW-0547">Nucleotide-binding</keyword>
<dbReference type="InterPro" id="IPR003439">
    <property type="entry name" value="ABC_transporter-like_ATP-bd"/>
</dbReference>
<evidence type="ECO:0000256" key="5">
    <source>
        <dbReference type="ARBA" id="ARBA00022989"/>
    </source>
</evidence>